<keyword evidence="3" id="KW-1185">Reference proteome</keyword>
<gene>
    <name evidence="2" type="ORF">FYJ73_05530</name>
</gene>
<dbReference type="AlphaFoldDB" id="A0A7K0KDW7"/>
<keyword evidence="1" id="KW-0732">Signal</keyword>
<evidence type="ECO:0000313" key="3">
    <source>
        <dbReference type="Proteomes" id="UP000438914"/>
    </source>
</evidence>
<proteinExistence type="predicted"/>
<sequence length="232" mass="26353">MKLRRLFLFMVLCLPALPLAAAENFFTTTGYSFVRRSGGQSYAVKVDFPVDGEAHALDSVKAWICDILDVDEPQELDEANFENVMQQSYDTFLKEDSGMSRCVEIVRSYEDEEIVTYQSQVVDRDTATWRDEDCASFSKEDGHRLSIREIFKCPERKIKQLMWQYRGDLPVGVSGPDELVVGDAGYIDGWVVVIGPARGYTGAAYRIRYQVAEPYLQGKRTGGYYDGEEDDE</sequence>
<dbReference type="EMBL" id="VUNG01000009">
    <property type="protein sequence ID" value="MST84131.1"/>
    <property type="molecule type" value="Genomic_DNA"/>
</dbReference>
<name>A0A7K0KDW7_9BACT</name>
<protein>
    <submittedName>
        <fullName evidence="2">Uncharacterized protein</fullName>
    </submittedName>
</protein>
<evidence type="ECO:0000313" key="2">
    <source>
        <dbReference type="EMBL" id="MST84131.1"/>
    </source>
</evidence>
<feature type="signal peptide" evidence="1">
    <location>
        <begin position="1"/>
        <end position="21"/>
    </location>
</feature>
<comment type="caution">
    <text evidence="2">The sequence shown here is derived from an EMBL/GenBank/DDBJ whole genome shotgun (WGS) entry which is preliminary data.</text>
</comment>
<accession>A0A7K0KDW7</accession>
<feature type="chain" id="PRO_5029899607" evidence="1">
    <location>
        <begin position="22"/>
        <end position="232"/>
    </location>
</feature>
<organism evidence="2 3">
    <name type="scientific">Hallella mizrahii</name>
    <dbReference type="NCBI Taxonomy" id="2606637"/>
    <lineage>
        <taxon>Bacteria</taxon>
        <taxon>Pseudomonadati</taxon>
        <taxon>Bacteroidota</taxon>
        <taxon>Bacteroidia</taxon>
        <taxon>Bacteroidales</taxon>
        <taxon>Prevotellaceae</taxon>
        <taxon>Hallella</taxon>
    </lineage>
</organism>
<dbReference type="RefSeq" id="WP_154533713.1">
    <property type="nucleotide sequence ID" value="NZ_VUNG01000009.1"/>
</dbReference>
<dbReference type="Proteomes" id="UP000438914">
    <property type="component" value="Unassembled WGS sequence"/>
</dbReference>
<evidence type="ECO:0000256" key="1">
    <source>
        <dbReference type="SAM" id="SignalP"/>
    </source>
</evidence>
<reference evidence="2 3" key="1">
    <citation type="submission" date="2019-08" db="EMBL/GenBank/DDBJ databases">
        <title>In-depth cultivation of the pig gut microbiome towards novel bacterial diversity and tailored functional studies.</title>
        <authorList>
            <person name="Wylensek D."/>
            <person name="Hitch T.C.A."/>
            <person name="Clavel T."/>
        </authorList>
    </citation>
    <scope>NUCLEOTIDE SEQUENCE [LARGE SCALE GENOMIC DNA]</scope>
    <source>
        <strain evidence="2 3">LKV-178-WT-2A</strain>
    </source>
</reference>